<sequence length="249" mass="26189">MAGADGAGELLRARGIPLMAPETALEGLRAALEREETATAFAAVDWDRFAPAFSVSRSGALLDDLPDARRAARTGAGPARADALRERLAGLPADEQSRILLELVRTHAADALGHRTPDGVRATTAFKDLGFDSMASLTLRNRLNEATGLTLATTVVFDHATAAALAGQLRAELLPDGGTAGTALADLDRLEAAVDSTAPGDQTRTRVVARLRTLLWKWDQPDEAPGGDALTSASDDEIFDILNKELGIS</sequence>
<comment type="caution">
    <text evidence="6">The sequence shown here is derived from an EMBL/GenBank/DDBJ whole genome shotgun (WGS) entry which is preliminary data.</text>
</comment>
<keyword evidence="3" id="KW-0808">Transferase</keyword>
<dbReference type="InterPro" id="IPR036736">
    <property type="entry name" value="ACP-like_sf"/>
</dbReference>
<dbReference type="PANTHER" id="PTHR43775">
    <property type="entry name" value="FATTY ACID SYNTHASE"/>
    <property type="match status" value="1"/>
</dbReference>
<gene>
    <name evidence="6" type="ORF">ACFPRH_25925</name>
</gene>
<dbReference type="InterPro" id="IPR009081">
    <property type="entry name" value="PP-bd_ACP"/>
</dbReference>
<dbReference type="Gene3D" id="3.40.50.720">
    <property type="entry name" value="NAD(P)-binding Rossmann-like Domain"/>
    <property type="match status" value="1"/>
</dbReference>
<evidence type="ECO:0000259" key="5">
    <source>
        <dbReference type="PROSITE" id="PS50075"/>
    </source>
</evidence>
<organism evidence="6 7">
    <name type="scientific">Streptomyces amakusaensis</name>
    <dbReference type="NCBI Taxonomy" id="67271"/>
    <lineage>
        <taxon>Bacteria</taxon>
        <taxon>Bacillati</taxon>
        <taxon>Actinomycetota</taxon>
        <taxon>Actinomycetes</taxon>
        <taxon>Kitasatosporales</taxon>
        <taxon>Streptomycetaceae</taxon>
        <taxon>Streptomyces</taxon>
    </lineage>
</organism>
<accession>A0ABW0ASY5</accession>
<dbReference type="Proteomes" id="UP001596160">
    <property type="component" value="Unassembled WGS sequence"/>
</dbReference>
<evidence type="ECO:0000256" key="2">
    <source>
        <dbReference type="ARBA" id="ARBA00022553"/>
    </source>
</evidence>
<evidence type="ECO:0000313" key="7">
    <source>
        <dbReference type="Proteomes" id="UP001596160"/>
    </source>
</evidence>
<evidence type="ECO:0000256" key="1">
    <source>
        <dbReference type="ARBA" id="ARBA00022450"/>
    </source>
</evidence>
<dbReference type="SMART" id="SM01294">
    <property type="entry name" value="PKS_PP_betabranch"/>
    <property type="match status" value="1"/>
</dbReference>
<evidence type="ECO:0000313" key="6">
    <source>
        <dbReference type="EMBL" id="MFC5155177.1"/>
    </source>
</evidence>
<evidence type="ECO:0000256" key="4">
    <source>
        <dbReference type="ARBA" id="ARBA00023268"/>
    </source>
</evidence>
<keyword evidence="4" id="KW-0511">Multifunctional enzyme</keyword>
<keyword evidence="7" id="KW-1185">Reference proteome</keyword>
<feature type="domain" description="Carrier" evidence="5">
    <location>
        <begin position="98"/>
        <end position="173"/>
    </location>
</feature>
<dbReference type="PROSITE" id="PS50075">
    <property type="entry name" value="CARRIER"/>
    <property type="match status" value="1"/>
</dbReference>
<name>A0ABW0ASY5_9ACTN</name>
<dbReference type="SUPFAM" id="SSF47336">
    <property type="entry name" value="ACP-like"/>
    <property type="match status" value="1"/>
</dbReference>
<dbReference type="Gene3D" id="1.10.1200.10">
    <property type="entry name" value="ACP-like"/>
    <property type="match status" value="1"/>
</dbReference>
<keyword evidence="2" id="KW-0597">Phosphoprotein</keyword>
<dbReference type="EMBL" id="JBHSKP010000020">
    <property type="protein sequence ID" value="MFC5155177.1"/>
    <property type="molecule type" value="Genomic_DNA"/>
</dbReference>
<dbReference type="InterPro" id="IPR050091">
    <property type="entry name" value="PKS_NRPS_Biosynth_Enz"/>
</dbReference>
<dbReference type="InterPro" id="IPR020806">
    <property type="entry name" value="PKS_PP-bd"/>
</dbReference>
<evidence type="ECO:0000256" key="3">
    <source>
        <dbReference type="ARBA" id="ARBA00022679"/>
    </source>
</evidence>
<dbReference type="SMART" id="SM00823">
    <property type="entry name" value="PKS_PP"/>
    <property type="match status" value="1"/>
</dbReference>
<dbReference type="InterPro" id="IPR006162">
    <property type="entry name" value="Ppantetheine_attach_site"/>
</dbReference>
<reference evidence="7" key="1">
    <citation type="journal article" date="2019" name="Int. J. Syst. Evol. Microbiol.">
        <title>The Global Catalogue of Microorganisms (GCM) 10K type strain sequencing project: providing services to taxonomists for standard genome sequencing and annotation.</title>
        <authorList>
            <consortium name="The Broad Institute Genomics Platform"/>
            <consortium name="The Broad Institute Genome Sequencing Center for Infectious Disease"/>
            <person name="Wu L."/>
            <person name="Ma J."/>
        </authorList>
    </citation>
    <scope>NUCLEOTIDE SEQUENCE [LARGE SCALE GENOMIC DNA]</scope>
    <source>
        <strain evidence="7">PCU 266</strain>
    </source>
</reference>
<dbReference type="Pfam" id="PF00550">
    <property type="entry name" value="PP-binding"/>
    <property type="match status" value="1"/>
</dbReference>
<dbReference type="PROSITE" id="PS00012">
    <property type="entry name" value="PHOSPHOPANTETHEINE"/>
    <property type="match status" value="1"/>
</dbReference>
<dbReference type="PANTHER" id="PTHR43775:SF51">
    <property type="entry name" value="INACTIVE PHENOLPHTHIOCEROL SYNTHESIS POLYKETIDE SYNTHASE TYPE I PKS1-RELATED"/>
    <property type="match status" value="1"/>
</dbReference>
<keyword evidence="1" id="KW-0596">Phosphopantetheine</keyword>
<protein>
    <submittedName>
        <fullName evidence="6">Phosphopantetheine-binding protein</fullName>
    </submittedName>
</protein>
<proteinExistence type="predicted"/>